<evidence type="ECO:0000313" key="3">
    <source>
        <dbReference type="Proteomes" id="UP000237481"/>
    </source>
</evidence>
<dbReference type="AlphaFoldDB" id="A0A2S4KM45"/>
<sequence length="284" mass="31054">MCRLPTLRLLQIDASEYRTASPPTAAPKATNQHQLQGAKAWSRLNSHPSITPSPLRPRCPASALHLPHPSPSTARLLPSLPSSAIDSPRQLRIDDDDDAARLRYILYTLDARKRIHTMAGVKSALPSHLKPAHDGGEDNGFERRHHGKTRSHMASQPPLLWLSPVSLPSSHPSILAPSLAHGMALHFTSPHRACWPCTTRKSPRGNGLHTPSPTRKLLPLLCSLGQNPSTPGLLTPVAVQQLRLSLQGVAHAPGTRQAGSQDRRRCCSRYRPRQFTVVCLLAQP</sequence>
<organism evidence="2 3">
    <name type="scientific">Tolypocladium paradoxum</name>
    <dbReference type="NCBI Taxonomy" id="94208"/>
    <lineage>
        <taxon>Eukaryota</taxon>
        <taxon>Fungi</taxon>
        <taxon>Dikarya</taxon>
        <taxon>Ascomycota</taxon>
        <taxon>Pezizomycotina</taxon>
        <taxon>Sordariomycetes</taxon>
        <taxon>Hypocreomycetidae</taxon>
        <taxon>Hypocreales</taxon>
        <taxon>Ophiocordycipitaceae</taxon>
        <taxon>Tolypocladium</taxon>
    </lineage>
</organism>
<proteinExistence type="predicted"/>
<feature type="region of interest" description="Disordered" evidence="1">
    <location>
        <begin position="63"/>
        <end position="83"/>
    </location>
</feature>
<feature type="region of interest" description="Disordered" evidence="1">
    <location>
        <begin position="126"/>
        <end position="154"/>
    </location>
</feature>
<accession>A0A2S4KM45</accession>
<dbReference type="EMBL" id="PKSG01001067">
    <property type="protein sequence ID" value="POR31249.1"/>
    <property type="molecule type" value="Genomic_DNA"/>
</dbReference>
<comment type="caution">
    <text evidence="2">The sequence shown here is derived from an EMBL/GenBank/DDBJ whole genome shotgun (WGS) entry which is preliminary data.</text>
</comment>
<protein>
    <submittedName>
        <fullName evidence="2">Uncharacterized protein</fullName>
    </submittedName>
</protein>
<keyword evidence="3" id="KW-1185">Reference proteome</keyword>
<evidence type="ECO:0000256" key="1">
    <source>
        <dbReference type="SAM" id="MobiDB-lite"/>
    </source>
</evidence>
<name>A0A2S4KM45_9HYPO</name>
<reference evidence="2 3" key="1">
    <citation type="submission" date="2018-01" db="EMBL/GenBank/DDBJ databases">
        <title>Harnessing the power of phylogenomics to disentangle the directionality and signatures of interkingdom host jumping in the parasitic fungal genus Tolypocladium.</title>
        <authorList>
            <person name="Quandt C.A."/>
            <person name="Patterson W."/>
            <person name="Spatafora J.W."/>
        </authorList>
    </citation>
    <scope>NUCLEOTIDE SEQUENCE [LARGE SCALE GENOMIC DNA]</scope>
    <source>
        <strain evidence="2 3">NRBC 100945</strain>
    </source>
</reference>
<gene>
    <name evidence="2" type="ORF">TPAR_08553</name>
</gene>
<dbReference type="Proteomes" id="UP000237481">
    <property type="component" value="Unassembled WGS sequence"/>
</dbReference>
<dbReference type="OrthoDB" id="932129at2759"/>
<evidence type="ECO:0000313" key="2">
    <source>
        <dbReference type="EMBL" id="POR31249.1"/>
    </source>
</evidence>
<feature type="compositionally biased region" description="Basic and acidic residues" evidence="1">
    <location>
        <begin position="131"/>
        <end position="142"/>
    </location>
</feature>